<gene>
    <name evidence="4" type="ORF">D9756_010391</name>
</gene>
<dbReference type="Gene3D" id="3.40.50.300">
    <property type="entry name" value="P-loop containing nucleotide triphosphate hydrolases"/>
    <property type="match status" value="1"/>
</dbReference>
<dbReference type="Proteomes" id="UP000559027">
    <property type="component" value="Unassembled WGS sequence"/>
</dbReference>
<feature type="region of interest" description="Disordered" evidence="2">
    <location>
        <begin position="1"/>
        <end position="92"/>
    </location>
</feature>
<dbReference type="InterPro" id="IPR027417">
    <property type="entry name" value="P-loop_NTPase"/>
</dbReference>
<dbReference type="PROSITE" id="PS50837">
    <property type="entry name" value="NACHT"/>
    <property type="match status" value="1"/>
</dbReference>
<evidence type="ECO:0000313" key="5">
    <source>
        <dbReference type="Proteomes" id="UP000559027"/>
    </source>
</evidence>
<evidence type="ECO:0000256" key="2">
    <source>
        <dbReference type="SAM" id="MobiDB-lite"/>
    </source>
</evidence>
<dbReference type="InterPro" id="IPR056884">
    <property type="entry name" value="NPHP3-like_N"/>
</dbReference>
<evidence type="ECO:0000259" key="3">
    <source>
        <dbReference type="PROSITE" id="PS50837"/>
    </source>
</evidence>
<comment type="caution">
    <text evidence="4">The sequence shown here is derived from an EMBL/GenBank/DDBJ whole genome shotgun (WGS) entry which is preliminary data.</text>
</comment>
<feature type="domain" description="NACHT" evidence="3">
    <location>
        <begin position="199"/>
        <end position="341"/>
    </location>
</feature>
<evidence type="ECO:0000313" key="4">
    <source>
        <dbReference type="EMBL" id="KAF5346686.1"/>
    </source>
</evidence>
<dbReference type="AlphaFoldDB" id="A0A8H5CRI6"/>
<reference evidence="4 5" key="1">
    <citation type="journal article" date="2020" name="ISME J.">
        <title>Uncovering the hidden diversity of litter-decomposition mechanisms in mushroom-forming fungi.</title>
        <authorList>
            <person name="Floudas D."/>
            <person name="Bentzer J."/>
            <person name="Ahren D."/>
            <person name="Johansson T."/>
            <person name="Persson P."/>
            <person name="Tunlid A."/>
        </authorList>
    </citation>
    <scope>NUCLEOTIDE SEQUENCE [LARGE SCALE GENOMIC DNA]</scope>
    <source>
        <strain evidence="4 5">CBS 146.42</strain>
    </source>
</reference>
<dbReference type="InterPro" id="IPR007111">
    <property type="entry name" value="NACHT_NTPase"/>
</dbReference>
<dbReference type="PANTHER" id="PTHR10039">
    <property type="entry name" value="AMELOGENIN"/>
    <property type="match status" value="1"/>
</dbReference>
<dbReference type="EMBL" id="JAACJO010000030">
    <property type="protein sequence ID" value="KAF5346686.1"/>
    <property type="molecule type" value="Genomic_DNA"/>
</dbReference>
<dbReference type="OrthoDB" id="5967843at2759"/>
<dbReference type="Pfam" id="PF24883">
    <property type="entry name" value="NPHP3_N"/>
    <property type="match status" value="1"/>
</dbReference>
<proteinExistence type="predicted"/>
<dbReference type="SUPFAM" id="SSF52540">
    <property type="entry name" value="P-loop containing nucleoside triphosphate hydrolases"/>
    <property type="match status" value="1"/>
</dbReference>
<feature type="compositionally biased region" description="Basic and acidic residues" evidence="2">
    <location>
        <begin position="28"/>
        <end position="39"/>
    </location>
</feature>
<accession>A0A8H5CRI6</accession>
<sequence length="722" mass="81669">MFPEKKTLKRKIQSSDTPGNSNSRQSKRSRESDEKRSLDDVNSDTQSAPQTELGRRTQLPHPLPECVSPRAIPATTNHDPRVRHGRPPISSTEQADQISFVSLLSNTTVRDNWSTDTESGPSIFSHATNTVIHNSVFQNVRTVESSSFMKDFIKHTMPGAAFNSSARDPPPRCHPGTRLASMKRAQDFLQLHDSERLRHLFWIVGPAGVGKSAIMQSIAESIPGRKATFFFTVNVRDDPLKALPTIAFQIATQHEPYRAYIGKKLNEDPALPETSLETQFRHFIEEAFLRGTIFTESVPILIDGLDECRNAAALCHLLDLIVTFISKRPSSQLLWIVASRPEPHITTFFENKRHLGVYQAENIAVESVEACSDVERHLRAEFEQIRRQHAALSFLSQWPKEKDFLLLAAAAKGLFAYSSTAIKFIADVEYGDPESQLQFLIFVISCAGKDIERDSNPMAQLHALYDHVVNRTPAMNLLTAKRILSAEFWNPWFAPESTNFAITCDWLGVHLTNAYGSLRFLHSVLNIPPPENGERASIRPYHKSFADYLTKKFPGIQNPCLDYDRACSLRILMQVPEKPAETMEDAGSQIELFWPRTNKDSRSRAQMILHKRASDCFVKTVDQHQVVTTDDPVAVHCLKVMDLDSRYEGCRAWPMAYFGDDDKLLMPFGKEFLVPMAELSLKHFENPIHLDYSFCSKHLLKGDHTETKCGRCEVRSMQYLAG</sequence>
<dbReference type="PANTHER" id="PTHR10039:SF14">
    <property type="entry name" value="NACHT DOMAIN-CONTAINING PROTEIN"/>
    <property type="match status" value="1"/>
</dbReference>
<organism evidence="4 5">
    <name type="scientific">Leucocoprinus leucothites</name>
    <dbReference type="NCBI Taxonomy" id="201217"/>
    <lineage>
        <taxon>Eukaryota</taxon>
        <taxon>Fungi</taxon>
        <taxon>Dikarya</taxon>
        <taxon>Basidiomycota</taxon>
        <taxon>Agaricomycotina</taxon>
        <taxon>Agaricomycetes</taxon>
        <taxon>Agaricomycetidae</taxon>
        <taxon>Agaricales</taxon>
        <taxon>Agaricineae</taxon>
        <taxon>Agaricaceae</taxon>
        <taxon>Leucocoprinus</taxon>
    </lineage>
</organism>
<name>A0A8H5CRI6_9AGAR</name>
<protein>
    <recommendedName>
        <fullName evidence="3">NACHT domain-containing protein</fullName>
    </recommendedName>
</protein>
<evidence type="ECO:0000256" key="1">
    <source>
        <dbReference type="ARBA" id="ARBA00022737"/>
    </source>
</evidence>
<keyword evidence="1" id="KW-0677">Repeat</keyword>
<keyword evidence="5" id="KW-1185">Reference proteome</keyword>